<gene>
    <name evidence="1" type="ORF">CEXT_474821</name>
</gene>
<protein>
    <submittedName>
        <fullName evidence="1">Uncharacterized protein</fullName>
    </submittedName>
</protein>
<comment type="caution">
    <text evidence="1">The sequence shown here is derived from an EMBL/GenBank/DDBJ whole genome shotgun (WGS) entry which is preliminary data.</text>
</comment>
<organism evidence="1 2">
    <name type="scientific">Caerostris extrusa</name>
    <name type="common">Bark spider</name>
    <name type="synonym">Caerostris bankana</name>
    <dbReference type="NCBI Taxonomy" id="172846"/>
    <lineage>
        <taxon>Eukaryota</taxon>
        <taxon>Metazoa</taxon>
        <taxon>Ecdysozoa</taxon>
        <taxon>Arthropoda</taxon>
        <taxon>Chelicerata</taxon>
        <taxon>Arachnida</taxon>
        <taxon>Araneae</taxon>
        <taxon>Araneomorphae</taxon>
        <taxon>Entelegynae</taxon>
        <taxon>Araneoidea</taxon>
        <taxon>Araneidae</taxon>
        <taxon>Caerostris</taxon>
    </lineage>
</organism>
<dbReference type="AlphaFoldDB" id="A0AAV4T754"/>
<name>A0AAV4T754_CAEEX</name>
<proteinExistence type="predicted"/>
<accession>A0AAV4T754</accession>
<evidence type="ECO:0000313" key="2">
    <source>
        <dbReference type="Proteomes" id="UP001054945"/>
    </source>
</evidence>
<dbReference type="Proteomes" id="UP001054945">
    <property type="component" value="Unassembled WGS sequence"/>
</dbReference>
<sequence length="106" mass="12101">MFCVLKYHLKSSQRESAESYRRMSSITQCPDNFLPAACCTALPDAGSVLKTHLAVNQLRLFLKENSVQPNPSDYRLRYSFETVTSRTIGGIRNMSFSTCHYSMEHE</sequence>
<keyword evidence="2" id="KW-1185">Reference proteome</keyword>
<evidence type="ECO:0000313" key="1">
    <source>
        <dbReference type="EMBL" id="GIY42418.1"/>
    </source>
</evidence>
<dbReference type="EMBL" id="BPLR01010846">
    <property type="protein sequence ID" value="GIY42418.1"/>
    <property type="molecule type" value="Genomic_DNA"/>
</dbReference>
<reference evidence="1 2" key="1">
    <citation type="submission" date="2021-06" db="EMBL/GenBank/DDBJ databases">
        <title>Caerostris extrusa draft genome.</title>
        <authorList>
            <person name="Kono N."/>
            <person name="Arakawa K."/>
        </authorList>
    </citation>
    <scope>NUCLEOTIDE SEQUENCE [LARGE SCALE GENOMIC DNA]</scope>
</reference>